<dbReference type="InterPro" id="IPR051682">
    <property type="entry name" value="Mito_Persulfide_Diox"/>
</dbReference>
<evidence type="ECO:0000256" key="1">
    <source>
        <dbReference type="ARBA" id="ARBA00022723"/>
    </source>
</evidence>
<dbReference type="PROSITE" id="PS50206">
    <property type="entry name" value="RHODANESE_3"/>
    <property type="match status" value="1"/>
</dbReference>
<dbReference type="PROSITE" id="PS00380">
    <property type="entry name" value="RHODANESE_1"/>
    <property type="match status" value="1"/>
</dbReference>
<dbReference type="GO" id="GO:0046872">
    <property type="term" value="F:metal ion binding"/>
    <property type="evidence" value="ECO:0007669"/>
    <property type="project" value="UniProtKB-KW"/>
</dbReference>
<dbReference type="EMBL" id="JBHUDI010000011">
    <property type="protein sequence ID" value="MFD1565643.1"/>
    <property type="molecule type" value="Genomic_DNA"/>
</dbReference>
<dbReference type="InterPro" id="IPR036873">
    <property type="entry name" value="Rhodanese-like_dom_sf"/>
</dbReference>
<dbReference type="PANTHER" id="PTHR43084">
    <property type="entry name" value="PERSULFIDE DIOXYGENASE ETHE1"/>
    <property type="match status" value="1"/>
</dbReference>
<dbReference type="SMART" id="SM00450">
    <property type="entry name" value="RHOD"/>
    <property type="match status" value="1"/>
</dbReference>
<reference evidence="3 4" key="1">
    <citation type="journal article" date="2019" name="Int. J. Syst. Evol. Microbiol.">
        <title>The Global Catalogue of Microorganisms (GCM) 10K type strain sequencing project: providing services to taxonomists for standard genome sequencing and annotation.</title>
        <authorList>
            <consortium name="The Broad Institute Genomics Platform"/>
            <consortium name="The Broad Institute Genome Sequencing Center for Infectious Disease"/>
            <person name="Wu L."/>
            <person name="Ma J."/>
        </authorList>
    </citation>
    <scope>NUCLEOTIDE SEQUENCE [LARGE SCALE GENOMIC DNA]</scope>
    <source>
        <strain evidence="3 4">CGMCC 1.12230</strain>
    </source>
</reference>
<dbReference type="Pfam" id="PF00753">
    <property type="entry name" value="Lactamase_B"/>
    <property type="match status" value="1"/>
</dbReference>
<evidence type="ECO:0000313" key="4">
    <source>
        <dbReference type="Proteomes" id="UP001597076"/>
    </source>
</evidence>
<dbReference type="SMART" id="SM00849">
    <property type="entry name" value="Lactamase_B"/>
    <property type="match status" value="1"/>
</dbReference>
<dbReference type="SUPFAM" id="SSF56281">
    <property type="entry name" value="Metallo-hydrolase/oxidoreductase"/>
    <property type="match status" value="1"/>
</dbReference>
<organism evidence="3 4">
    <name type="scientific">Haloarchaeobius amylolyticus</name>
    <dbReference type="NCBI Taxonomy" id="1198296"/>
    <lineage>
        <taxon>Archaea</taxon>
        <taxon>Methanobacteriati</taxon>
        <taxon>Methanobacteriota</taxon>
        <taxon>Stenosarchaea group</taxon>
        <taxon>Halobacteria</taxon>
        <taxon>Halobacteriales</taxon>
        <taxon>Halorubellaceae</taxon>
        <taxon>Haloarchaeobius</taxon>
    </lineage>
</organism>
<evidence type="ECO:0000313" key="3">
    <source>
        <dbReference type="EMBL" id="MFD1565643.1"/>
    </source>
</evidence>
<name>A0ABD6BLL8_9EURY</name>
<dbReference type="CDD" id="cd07724">
    <property type="entry name" value="POD-like_MBL-fold"/>
    <property type="match status" value="1"/>
</dbReference>
<dbReference type="InterPro" id="IPR001279">
    <property type="entry name" value="Metallo-B-lactamas"/>
</dbReference>
<keyword evidence="1" id="KW-0479">Metal-binding</keyword>
<dbReference type="InterPro" id="IPR001307">
    <property type="entry name" value="Thiosulphate_STrfase_CS"/>
</dbReference>
<dbReference type="AlphaFoldDB" id="A0ABD6BLL8"/>
<dbReference type="CDD" id="cd00158">
    <property type="entry name" value="RHOD"/>
    <property type="match status" value="1"/>
</dbReference>
<proteinExistence type="predicted"/>
<dbReference type="PANTHER" id="PTHR43084:SF1">
    <property type="entry name" value="PERSULFIDE DIOXYGENASE ETHE1, MITOCHONDRIAL"/>
    <property type="match status" value="1"/>
</dbReference>
<keyword evidence="4" id="KW-1185">Reference proteome</keyword>
<evidence type="ECO:0000259" key="2">
    <source>
        <dbReference type="PROSITE" id="PS50206"/>
    </source>
</evidence>
<dbReference type="SUPFAM" id="SSF52821">
    <property type="entry name" value="Rhodanese/Cell cycle control phosphatase"/>
    <property type="match status" value="1"/>
</dbReference>
<dbReference type="Gene3D" id="3.60.15.10">
    <property type="entry name" value="Ribonuclease Z/Hydroxyacylglutathione hydrolase-like"/>
    <property type="match status" value="1"/>
</dbReference>
<dbReference type="Proteomes" id="UP001597076">
    <property type="component" value="Unassembled WGS sequence"/>
</dbReference>
<dbReference type="InterPro" id="IPR036866">
    <property type="entry name" value="RibonucZ/Hydroxyglut_hydro"/>
</dbReference>
<dbReference type="Gene3D" id="3.40.250.10">
    <property type="entry name" value="Rhodanese-like domain"/>
    <property type="match status" value="1"/>
</dbReference>
<comment type="caution">
    <text evidence="3">The sequence shown here is derived from an EMBL/GenBank/DDBJ whole genome shotgun (WGS) entry which is preliminary data.</text>
</comment>
<dbReference type="InterPro" id="IPR001763">
    <property type="entry name" value="Rhodanese-like_dom"/>
</dbReference>
<dbReference type="InterPro" id="IPR044528">
    <property type="entry name" value="POD-like_MBL-fold"/>
</dbReference>
<accession>A0ABD6BLL8</accession>
<dbReference type="RefSeq" id="WP_390290934.1">
    <property type="nucleotide sequence ID" value="NZ_JBHUDI010000011.1"/>
</dbReference>
<dbReference type="Pfam" id="PF00581">
    <property type="entry name" value="Rhodanese"/>
    <property type="match status" value="1"/>
</dbReference>
<sequence length="382" mass="41205">MFEQITARELADDIDADEDGYAIVDTRPEDSYGSWHVPGAANVPFGPAETLDDEQEAAVDEHADDDSIVTICGKGATSTTLAAELDAAGYDDVAVVKGGMRDWNALYEQARVDTSDDVGIMQFQRRGKGCLSYLVGSPDAEEAVVVDPTRHIEQFVVAAAEHGVEITHVLDTHVHADHVSGGRELADKLDVPYHLGARAEERDLQYEFESLEDGDTIHVGDVEITALAEPGHTTEMVNYRVGDEAILTGDALFVDSVGRTELEFGDDDAENGAEMAYETLHETLTALPDDLTVLPGHVTVTSDGRFENGSPGEPVSAPLETVEGQLDLLGLDRDEFVERLVEDVPAKPANYETVIDINIGRERPESSRQAAKLETGANNCAA</sequence>
<protein>
    <submittedName>
        <fullName evidence="3">Rhodanese-like domain-containing protein</fullName>
    </submittedName>
</protein>
<gene>
    <name evidence="3" type="ORF">ACFR99_19130</name>
</gene>
<feature type="domain" description="Rhodanese" evidence="2">
    <location>
        <begin position="17"/>
        <end position="112"/>
    </location>
</feature>